<evidence type="ECO:0000313" key="3">
    <source>
        <dbReference type="EMBL" id="VDM45674.1"/>
    </source>
</evidence>
<name>A0A183V0T3_TOXCA</name>
<feature type="region of interest" description="Disordered" evidence="1">
    <location>
        <begin position="120"/>
        <end position="311"/>
    </location>
</feature>
<evidence type="ECO:0000313" key="4">
    <source>
        <dbReference type="Proteomes" id="UP000050794"/>
    </source>
</evidence>
<evidence type="ECO:0000259" key="2">
    <source>
        <dbReference type="Pfam" id="PF10545"/>
    </source>
</evidence>
<feature type="compositionally biased region" description="Basic residues" evidence="1">
    <location>
        <begin position="245"/>
        <end position="257"/>
    </location>
</feature>
<feature type="compositionally biased region" description="Polar residues" evidence="1">
    <location>
        <begin position="120"/>
        <end position="141"/>
    </location>
</feature>
<evidence type="ECO:0000313" key="5">
    <source>
        <dbReference type="WBParaSite" id="TCNE_0001435301-mRNA-1"/>
    </source>
</evidence>
<sequence>MEPTIDLFETLPSDPRYTDVPARWVAFEEVAQVLSSEGTIFSSDMVKMAWKNMTDYYNHIRRRSDRAKAAGLSPPVAKWHFFNMLHFIRQEKAPVKRKYNWLEPSKVSKRNIWAKFTPQSNSYDSGSDLQQNNEYNSNDTCNDLPRPIPIRPPLSAPEGGRPRTKQSEKAKLQAKRQALRDANLGARSDPGIKSYDGSPLEFLKNETPEVGRALRRRVRDDKGRFTRKDRMASNSSESVLCPKGVSKRGRKLVKKRLSLSPSPPRTPLKNTSPKKSARTTSVSPLKQQRQRSSNSPQKQSYRKSPSQNKCDRSVCHPVAFKPISALDSTSYFARGVAARLYMIKAESPSEYANICGKINEALQEAETALNIQPFDC</sequence>
<dbReference type="WBParaSite" id="TCNE_0001435301-mRNA-1">
    <property type="protein sequence ID" value="TCNE_0001435301-mRNA-1"/>
    <property type="gene ID" value="TCNE_0001435301"/>
</dbReference>
<feature type="compositionally biased region" description="Pro residues" evidence="1">
    <location>
        <begin position="146"/>
        <end position="155"/>
    </location>
</feature>
<reference evidence="3 4" key="2">
    <citation type="submission" date="2018-11" db="EMBL/GenBank/DDBJ databases">
        <authorList>
            <consortium name="Pathogen Informatics"/>
        </authorList>
    </citation>
    <scope>NUCLEOTIDE SEQUENCE [LARGE SCALE GENOMIC DNA]</scope>
</reference>
<accession>A0A183V0T3</accession>
<reference evidence="5" key="1">
    <citation type="submission" date="2016-06" db="UniProtKB">
        <authorList>
            <consortium name="WormBaseParasite"/>
        </authorList>
    </citation>
    <scope>IDENTIFICATION</scope>
</reference>
<evidence type="ECO:0000256" key="1">
    <source>
        <dbReference type="SAM" id="MobiDB-lite"/>
    </source>
</evidence>
<protein>
    <submittedName>
        <fullName evidence="5">MADF domain-containing protein</fullName>
    </submittedName>
</protein>
<proteinExistence type="predicted"/>
<feature type="compositionally biased region" description="Polar residues" evidence="1">
    <location>
        <begin position="270"/>
        <end position="308"/>
    </location>
</feature>
<dbReference type="Proteomes" id="UP000050794">
    <property type="component" value="Unassembled WGS sequence"/>
</dbReference>
<organism evidence="4 5">
    <name type="scientific">Toxocara canis</name>
    <name type="common">Canine roundworm</name>
    <dbReference type="NCBI Taxonomy" id="6265"/>
    <lineage>
        <taxon>Eukaryota</taxon>
        <taxon>Metazoa</taxon>
        <taxon>Ecdysozoa</taxon>
        <taxon>Nematoda</taxon>
        <taxon>Chromadorea</taxon>
        <taxon>Rhabditida</taxon>
        <taxon>Spirurina</taxon>
        <taxon>Ascaridomorpha</taxon>
        <taxon>Ascaridoidea</taxon>
        <taxon>Toxocaridae</taxon>
        <taxon>Toxocara</taxon>
    </lineage>
</organism>
<dbReference type="InterPro" id="IPR006578">
    <property type="entry name" value="MADF-dom"/>
</dbReference>
<dbReference type="AlphaFoldDB" id="A0A183V0T3"/>
<keyword evidence="4" id="KW-1185">Reference proteome</keyword>
<feature type="domain" description="MADF" evidence="2">
    <location>
        <begin position="12"/>
        <end position="88"/>
    </location>
</feature>
<feature type="compositionally biased region" description="Basic and acidic residues" evidence="1">
    <location>
        <begin position="218"/>
        <end position="231"/>
    </location>
</feature>
<dbReference type="Pfam" id="PF10545">
    <property type="entry name" value="MADF_DNA_bdg"/>
    <property type="match status" value="1"/>
</dbReference>
<gene>
    <name evidence="3" type="ORF">TCNE_LOCUS14353</name>
</gene>
<dbReference type="EMBL" id="UYWY01022204">
    <property type="protein sequence ID" value="VDM45674.1"/>
    <property type="molecule type" value="Genomic_DNA"/>
</dbReference>